<feature type="compositionally biased region" description="Low complexity" evidence="1">
    <location>
        <begin position="33"/>
        <end position="56"/>
    </location>
</feature>
<dbReference type="RefSeq" id="WP_336392977.1">
    <property type="nucleotide sequence ID" value="NZ_JBAPLV010000038.1"/>
</dbReference>
<gene>
    <name evidence="2" type="ORF">UXQ13_21890</name>
</gene>
<evidence type="ECO:0000256" key="1">
    <source>
        <dbReference type="SAM" id="MobiDB-lite"/>
    </source>
</evidence>
<comment type="caution">
    <text evidence="2">The sequence shown here is derived from an EMBL/GenBank/DDBJ whole genome shotgun (WGS) entry which is preliminary data.</text>
</comment>
<name>A0ABU8EBY4_9ACTN</name>
<dbReference type="Proteomes" id="UP001373496">
    <property type="component" value="Unassembled WGS sequence"/>
</dbReference>
<evidence type="ECO:0000313" key="2">
    <source>
        <dbReference type="EMBL" id="MEI4281139.1"/>
    </source>
</evidence>
<evidence type="ECO:0000313" key="3">
    <source>
        <dbReference type="Proteomes" id="UP001373496"/>
    </source>
</evidence>
<feature type="region of interest" description="Disordered" evidence="1">
    <location>
        <begin position="33"/>
        <end position="159"/>
    </location>
</feature>
<sequence length="249" mass="23573">MTRSARTTRSRRWTAVVVGGAATGAVLLGGGIALADGSDSTTTAPDAPSAPSAPAAGDRVVGTVTAVSDSALTVTDDTGTEHELTLSDDTRFGGGPAGGPGGGPGAGGPAGGPAPAAPADGSAPEAPAGGELPAPPADGETPAAPAEGDAPAAPAAGSVDDLAVGDRVEVRVSDGAALEVREVVATVDGTVVSVDGTDLTVVTTPGLRVDVDAASLSALPAVGDDVHLHGTVADDGRSVVADDTADGPR</sequence>
<protein>
    <recommendedName>
        <fullName evidence="4">DUF5666 domain-containing protein</fullName>
    </recommendedName>
</protein>
<accession>A0ABU8EBY4</accession>
<feature type="compositionally biased region" description="Basic and acidic residues" evidence="1">
    <location>
        <begin position="79"/>
        <end position="91"/>
    </location>
</feature>
<feature type="compositionally biased region" description="Low complexity" evidence="1">
    <location>
        <begin position="113"/>
        <end position="156"/>
    </location>
</feature>
<feature type="compositionally biased region" description="Gly residues" evidence="1">
    <location>
        <begin position="92"/>
        <end position="111"/>
    </location>
</feature>
<reference evidence="2 3" key="1">
    <citation type="submission" date="2024-03" db="EMBL/GenBank/DDBJ databases">
        <title>Draft genome sequence of Klenkia terrae.</title>
        <authorList>
            <person name="Duangmal K."/>
            <person name="Chantavorakit T."/>
        </authorList>
    </citation>
    <scope>NUCLEOTIDE SEQUENCE [LARGE SCALE GENOMIC DNA]</scope>
    <source>
        <strain evidence="2 3">JCM 17786</strain>
    </source>
</reference>
<keyword evidence="3" id="KW-1185">Reference proteome</keyword>
<evidence type="ECO:0008006" key="4">
    <source>
        <dbReference type="Google" id="ProtNLM"/>
    </source>
</evidence>
<organism evidence="2 3">
    <name type="scientific">Klenkia terrae</name>
    <dbReference type="NCBI Taxonomy" id="1052259"/>
    <lineage>
        <taxon>Bacteria</taxon>
        <taxon>Bacillati</taxon>
        <taxon>Actinomycetota</taxon>
        <taxon>Actinomycetes</taxon>
        <taxon>Geodermatophilales</taxon>
        <taxon>Geodermatophilaceae</taxon>
        <taxon>Klenkia</taxon>
    </lineage>
</organism>
<feature type="compositionally biased region" description="Polar residues" evidence="1">
    <location>
        <begin position="65"/>
        <end position="77"/>
    </location>
</feature>
<proteinExistence type="predicted"/>
<dbReference type="EMBL" id="JBAPLV010000038">
    <property type="protein sequence ID" value="MEI4281139.1"/>
    <property type="molecule type" value="Genomic_DNA"/>
</dbReference>